<dbReference type="CDD" id="cd00112">
    <property type="entry name" value="LDLa"/>
    <property type="match status" value="4"/>
</dbReference>
<dbReference type="EMBL" id="JAODUP010000270">
    <property type="protein sequence ID" value="KAK2154339.1"/>
    <property type="molecule type" value="Genomic_DNA"/>
</dbReference>
<evidence type="ECO:0000256" key="6">
    <source>
        <dbReference type="ARBA" id="ARBA00022989"/>
    </source>
</evidence>
<evidence type="ECO:0000256" key="2">
    <source>
        <dbReference type="ARBA" id="ARBA00009939"/>
    </source>
</evidence>
<feature type="chain" id="PRO_5042286508" description="CUB domain-containing protein" evidence="13">
    <location>
        <begin position="34"/>
        <end position="839"/>
    </location>
</feature>
<evidence type="ECO:0000313" key="15">
    <source>
        <dbReference type="EMBL" id="KAK2154339.1"/>
    </source>
</evidence>
<feature type="compositionally biased region" description="Polar residues" evidence="12">
    <location>
        <begin position="676"/>
        <end position="690"/>
    </location>
</feature>
<keyword evidence="6" id="KW-1133">Transmembrane helix</keyword>
<dbReference type="PANTHER" id="PTHR24270:SF61">
    <property type="entry name" value="EGF-LIKE DOMAIN-CONTAINING PROTEIN"/>
    <property type="match status" value="1"/>
</dbReference>
<sequence length="839" mass="93193">MMDSDTLFKMASFWWSLLLYMFLIGVQVDLTYEVDIKDVCAAVKPMHLNMGVGTIVSSKKYPLPENTTGCRMWYIQGNPREVVTISFDDLDLPTLDPSKCTGGQVLIGPEPVKTLCGSLHYMNLTERAYISHRNHMWIKYIHLSDQVGRGFKLTYIRGSATDESCPFSYHKCVTGVCILEKWLCNGANECTDGSDEVNCTNEIAPPSTMAPFDCGDGFFRCADVWHEEVRCFPKSYLCDGKPDCIDGRDEQNCGCEHYLDGPFGVITSPRYPNSYPPNIDCRWIIHVDSGSQIQLRFSDFTLDGLGGDYVEIRDHSYDGPLIAKFDWMNPPLKLVQSYSNIVALLFHTDDTGVEMGFNVTYQQKGVCFIGQAECGFGEKDCYDQTVERCNSVWNCPLHGGDERGCGHCSKDRFSCGSGTQCYREEDRCNGIVHCSNKADEKGCSERICGPHNGTFLCHNQMCIYESWHCDGADDCGDNSDEIGCPLSRKVVTAAVIGSLICALLLTIALGCTRQLHALRQREQYNRQRYRSPLTRLQEEIFANRLAPPNYSEAMISSRPFEEVRREFLEQMQAAVSANREVDLQSLVTQIMAPPTDRNHNEAESTVHATGERQSQITPAEHRYSFASDISDDTMTNLCAGLASHIAEMAESSNVHVNISVEEGISAQWRRSEPKSGDNSCTGTKLQTDTITECDHEPEVRNTDSDSEMLSTMTSQTSDIILNTEDAKNSGSRLVSDSLPMQPMDFNHQRKIDDGNDFDDATASTSSFQSSPDHHGSDGDSETSRTTTSDRQPSAEATPSICDTEVTSSDISVETNVVANEVGDDVEEGADTSDTRPLIC</sequence>
<feature type="disulfide bond" evidence="11">
    <location>
        <begin position="172"/>
        <end position="190"/>
    </location>
</feature>
<evidence type="ECO:0000256" key="13">
    <source>
        <dbReference type="SAM" id="SignalP"/>
    </source>
</evidence>
<evidence type="ECO:0000256" key="4">
    <source>
        <dbReference type="ARBA" id="ARBA00022692"/>
    </source>
</evidence>
<dbReference type="GO" id="GO:0006897">
    <property type="term" value="P:endocytosis"/>
    <property type="evidence" value="ECO:0007669"/>
    <property type="project" value="UniProtKB-KW"/>
</dbReference>
<dbReference type="InterPro" id="IPR023415">
    <property type="entry name" value="LDLR_class-A_CS"/>
</dbReference>
<dbReference type="Gene3D" id="4.10.400.10">
    <property type="entry name" value="Low-density Lipoprotein Receptor"/>
    <property type="match status" value="4"/>
</dbReference>
<dbReference type="Pfam" id="PF00431">
    <property type="entry name" value="CUB"/>
    <property type="match status" value="2"/>
</dbReference>
<evidence type="ECO:0000256" key="7">
    <source>
        <dbReference type="ARBA" id="ARBA00023136"/>
    </source>
</evidence>
<protein>
    <recommendedName>
        <fullName evidence="14">CUB domain-containing protein</fullName>
    </recommendedName>
</protein>
<dbReference type="PRINTS" id="PR00261">
    <property type="entry name" value="LDLRECEPTOR"/>
</dbReference>
<comment type="similarity">
    <text evidence="2">Belongs to the LDLR family.</text>
</comment>
<dbReference type="PANTHER" id="PTHR24270">
    <property type="entry name" value="LOW-DENSITY LIPOPROTEIN RECEPTOR-RELATED"/>
    <property type="match status" value="1"/>
</dbReference>
<feature type="disulfide bond" evidence="11">
    <location>
        <begin position="457"/>
        <end position="475"/>
    </location>
</feature>
<reference evidence="15" key="1">
    <citation type="journal article" date="2023" name="Mol. Biol. Evol.">
        <title>Third-Generation Sequencing Reveals the Adaptive Role of the Epigenome in Three Deep-Sea Polychaetes.</title>
        <authorList>
            <person name="Perez M."/>
            <person name="Aroh O."/>
            <person name="Sun Y."/>
            <person name="Lan Y."/>
            <person name="Juniper S.K."/>
            <person name="Young C.R."/>
            <person name="Angers B."/>
            <person name="Qian P.Y."/>
        </authorList>
    </citation>
    <scope>NUCLEOTIDE SEQUENCE</scope>
    <source>
        <strain evidence="15">P08H-3</strain>
    </source>
</reference>
<feature type="signal peptide" evidence="13">
    <location>
        <begin position="1"/>
        <end position="33"/>
    </location>
</feature>
<keyword evidence="9" id="KW-0168">Coated pit</keyword>
<evidence type="ECO:0000256" key="1">
    <source>
        <dbReference type="ARBA" id="ARBA00004167"/>
    </source>
</evidence>
<dbReference type="SUPFAM" id="SSF49854">
    <property type="entry name" value="Spermadhesin, CUB domain"/>
    <property type="match status" value="2"/>
</dbReference>
<feature type="domain" description="CUB" evidence="14">
    <location>
        <begin position="255"/>
        <end position="364"/>
    </location>
</feature>
<dbReference type="CDD" id="cd00041">
    <property type="entry name" value="CUB"/>
    <property type="match status" value="2"/>
</dbReference>
<organism evidence="15 16">
    <name type="scientific">Paralvinella palmiformis</name>
    <dbReference type="NCBI Taxonomy" id="53620"/>
    <lineage>
        <taxon>Eukaryota</taxon>
        <taxon>Metazoa</taxon>
        <taxon>Spiralia</taxon>
        <taxon>Lophotrochozoa</taxon>
        <taxon>Annelida</taxon>
        <taxon>Polychaeta</taxon>
        <taxon>Sedentaria</taxon>
        <taxon>Canalipalpata</taxon>
        <taxon>Terebellida</taxon>
        <taxon>Terebelliformia</taxon>
        <taxon>Alvinellidae</taxon>
        <taxon>Paralvinella</taxon>
    </lineage>
</organism>
<dbReference type="GO" id="GO:0005905">
    <property type="term" value="C:clathrin-coated pit"/>
    <property type="evidence" value="ECO:0007669"/>
    <property type="project" value="UniProtKB-KW"/>
</dbReference>
<feature type="compositionally biased region" description="Polar residues" evidence="12">
    <location>
        <begin position="707"/>
        <end position="720"/>
    </location>
</feature>
<keyword evidence="5" id="KW-0677">Repeat</keyword>
<dbReference type="SMART" id="SM00192">
    <property type="entry name" value="LDLa"/>
    <property type="match status" value="5"/>
</dbReference>
<comment type="caution">
    <text evidence="11">Lacks conserved residue(s) required for the propagation of feature annotation.</text>
</comment>
<dbReference type="SUPFAM" id="SSF57424">
    <property type="entry name" value="LDL receptor-like module"/>
    <property type="match status" value="4"/>
</dbReference>
<evidence type="ECO:0000256" key="8">
    <source>
        <dbReference type="ARBA" id="ARBA00023157"/>
    </source>
</evidence>
<evidence type="ECO:0000259" key="14">
    <source>
        <dbReference type="PROSITE" id="PS01180"/>
    </source>
</evidence>
<dbReference type="InterPro" id="IPR002172">
    <property type="entry name" value="LDrepeatLR_classA_rpt"/>
</dbReference>
<dbReference type="AlphaFoldDB" id="A0AAD9JJG9"/>
<keyword evidence="16" id="KW-1185">Reference proteome</keyword>
<feature type="region of interest" description="Disordered" evidence="12">
    <location>
        <begin position="667"/>
        <end position="839"/>
    </location>
</feature>
<feature type="disulfide bond" evidence="11">
    <location>
        <begin position="165"/>
        <end position="177"/>
    </location>
</feature>
<feature type="disulfide bond" evidence="11">
    <location>
        <begin position="428"/>
        <end position="443"/>
    </location>
</feature>
<keyword evidence="8 11" id="KW-1015">Disulfide bond</keyword>
<feature type="compositionally biased region" description="Acidic residues" evidence="12">
    <location>
        <begin position="821"/>
        <end position="830"/>
    </location>
</feature>
<gene>
    <name evidence="15" type="ORF">LSH36_270g00006</name>
</gene>
<dbReference type="PROSITE" id="PS01180">
    <property type="entry name" value="CUB"/>
    <property type="match status" value="1"/>
</dbReference>
<dbReference type="SMART" id="SM00042">
    <property type="entry name" value="CUB"/>
    <property type="match status" value="2"/>
</dbReference>
<dbReference type="PROSITE" id="PS50068">
    <property type="entry name" value="LDLRA_2"/>
    <property type="match status" value="4"/>
</dbReference>
<comment type="subcellular location">
    <subcellularLocation>
        <location evidence="10">Membrane</location>
        <location evidence="10">Coated pit</location>
    </subcellularLocation>
    <subcellularLocation>
        <location evidence="1">Membrane</location>
        <topology evidence="1">Single-pass membrane protein</topology>
    </subcellularLocation>
</comment>
<accession>A0AAD9JJG9</accession>
<feature type="compositionally biased region" description="Basic and acidic residues" evidence="12">
    <location>
        <begin position="692"/>
        <end position="703"/>
    </location>
</feature>
<keyword evidence="3" id="KW-0254">Endocytosis</keyword>
<comment type="caution">
    <text evidence="15">The sequence shown here is derived from an EMBL/GenBank/DDBJ whole genome shotgun (WGS) entry which is preliminary data.</text>
</comment>
<dbReference type="InterPro" id="IPR035914">
    <property type="entry name" value="Sperma_CUB_dom_sf"/>
</dbReference>
<feature type="compositionally biased region" description="Polar residues" evidence="12">
    <location>
        <begin position="804"/>
        <end position="817"/>
    </location>
</feature>
<keyword evidence="13" id="KW-0732">Signal</keyword>
<dbReference type="InterPro" id="IPR036055">
    <property type="entry name" value="LDL_receptor-like_sf"/>
</dbReference>
<evidence type="ECO:0000256" key="3">
    <source>
        <dbReference type="ARBA" id="ARBA00022583"/>
    </source>
</evidence>
<feature type="region of interest" description="Disordered" evidence="12">
    <location>
        <begin position="594"/>
        <end position="617"/>
    </location>
</feature>
<dbReference type="GO" id="GO:0005886">
    <property type="term" value="C:plasma membrane"/>
    <property type="evidence" value="ECO:0007669"/>
    <property type="project" value="TreeGrafter"/>
</dbReference>
<evidence type="ECO:0000256" key="12">
    <source>
        <dbReference type="SAM" id="MobiDB-lite"/>
    </source>
</evidence>
<name>A0AAD9JJG9_9ANNE</name>
<keyword evidence="7" id="KW-0472">Membrane</keyword>
<evidence type="ECO:0000313" key="16">
    <source>
        <dbReference type="Proteomes" id="UP001208570"/>
    </source>
</evidence>
<evidence type="ECO:0000256" key="10">
    <source>
        <dbReference type="ARBA" id="ARBA00037878"/>
    </source>
</evidence>
<feature type="disulfide bond" evidence="11">
    <location>
        <begin position="238"/>
        <end position="253"/>
    </location>
</feature>
<evidence type="ECO:0000256" key="11">
    <source>
        <dbReference type="PROSITE-ProRule" id="PRU00124"/>
    </source>
</evidence>
<keyword evidence="4" id="KW-0812">Transmembrane</keyword>
<evidence type="ECO:0000256" key="5">
    <source>
        <dbReference type="ARBA" id="ARBA00022737"/>
    </source>
</evidence>
<dbReference type="InterPro" id="IPR050685">
    <property type="entry name" value="LDLR"/>
</dbReference>
<proteinExistence type="inferred from homology"/>
<dbReference type="InterPro" id="IPR000859">
    <property type="entry name" value="CUB_dom"/>
</dbReference>
<dbReference type="Pfam" id="PF00057">
    <property type="entry name" value="Ldl_recept_a"/>
    <property type="match status" value="3"/>
</dbReference>
<feature type="disulfide bond" evidence="11">
    <location>
        <begin position="184"/>
        <end position="199"/>
    </location>
</feature>
<dbReference type="Proteomes" id="UP001208570">
    <property type="component" value="Unassembled WGS sequence"/>
</dbReference>
<evidence type="ECO:0000256" key="9">
    <source>
        <dbReference type="ARBA" id="ARBA00023176"/>
    </source>
</evidence>
<feature type="disulfide bond" evidence="11">
    <location>
        <begin position="469"/>
        <end position="484"/>
    </location>
</feature>
<dbReference type="Gene3D" id="2.60.120.290">
    <property type="entry name" value="Spermadhesin, CUB domain"/>
    <property type="match status" value="2"/>
</dbReference>
<dbReference type="PROSITE" id="PS01209">
    <property type="entry name" value="LDLRA_1"/>
    <property type="match status" value="1"/>
</dbReference>